<name>A0ABR3FM80_9AGAR</name>
<keyword evidence="2" id="KW-0326">Glycosidase</keyword>
<dbReference type="SUPFAM" id="SSF51011">
    <property type="entry name" value="Glycosyl hydrolase domain"/>
    <property type="match status" value="1"/>
</dbReference>
<dbReference type="Pfam" id="PF13363">
    <property type="entry name" value="BetaGal_dom3"/>
    <property type="match status" value="1"/>
</dbReference>
<dbReference type="SUPFAM" id="SSF117100">
    <property type="entry name" value="Beta-galactosidase LacA, domain 3"/>
    <property type="match status" value="1"/>
</dbReference>
<dbReference type="InterPro" id="IPR037110">
    <property type="entry name" value="Betagal_dom2_sf"/>
</dbReference>
<keyword evidence="5" id="KW-1185">Reference proteome</keyword>
<reference evidence="4 5" key="1">
    <citation type="submission" date="2024-02" db="EMBL/GenBank/DDBJ databases">
        <title>A draft genome for the cacao thread blight pathogen Marasmius crinis-equi.</title>
        <authorList>
            <person name="Cohen S.P."/>
            <person name="Baruah I.K."/>
            <person name="Amoako-Attah I."/>
            <person name="Bukari Y."/>
            <person name="Meinhardt L.W."/>
            <person name="Bailey B.A."/>
        </authorList>
    </citation>
    <scope>NUCLEOTIDE SEQUENCE [LARGE SCALE GENOMIC DNA]</scope>
    <source>
        <strain evidence="4 5">GH-76</strain>
    </source>
</reference>
<feature type="non-terminal residue" evidence="4">
    <location>
        <position position="1"/>
    </location>
</feature>
<feature type="domain" description="Beta-galactosidase" evidence="3">
    <location>
        <begin position="69"/>
        <end position="252"/>
    </location>
</feature>
<sequence>CCLAVQTGAKRLLPYRIPPTTTEEVRRPAISCVLRTINVKTLGINENRVAGSKMNEMRLQGLFLRVSRDLLSSILIANGTNYTTSSLIHTAELRNPDSGAAFYITRHNDSTSTALTTTQIHINTSAGPLLVPENGQITFNGRDSKIIVADYTFGENDTKILYSTAEIMTWTTIDGTDYLVLYAGAGESGETAILFDSAPTVDLSDAPSTNQSIASSRLVLNYSLTGSQYVKITDSENSLVVVLLEKAIANQWHAPLIAGEGTFGNHFSVGTNQSVLVSGPYLIRTAALTSSSLQLTGDLNGTTEVEFIAPTSISQLVWNGISVDVAKTSHGSLKGTINVDEAESAIDLPQLDNWRVMNSLPEIDPAFDDSTFTLADQTTTNYTNLPPLAGTQVLYSQQYGFYGGNLLFRGRFNASGAETGVNLTVQYGFAGGYSAWLNGVFLGSSQGNATVSLSSDVWTFPNGTVKPGEENVVVVVQDHTGISETSTNGGKEPRGIRGYALVGGNSTITSWRLQGNQGGAANTPDTFRGYLNEGGLYAERIGAHLPGFPDDAWPEGSPLTGLSKAGISFYRTTFDLAIPEGFDIPVRLSFTPSAITSNYRVQIYLNGWQVGKYFNSIGPQTVFVLPAGILLRNSTNTLALSLWALDSQGASLAGLELITDGTFATALQFEDYEGPDYEEQKAERPAAM</sequence>
<evidence type="ECO:0000313" key="4">
    <source>
        <dbReference type="EMBL" id="KAL0576511.1"/>
    </source>
</evidence>
<dbReference type="EMBL" id="JBAHYK010000219">
    <property type="protein sequence ID" value="KAL0576511.1"/>
    <property type="molecule type" value="Genomic_DNA"/>
</dbReference>
<dbReference type="Pfam" id="PF13364">
    <property type="entry name" value="BetaGal_ABD2"/>
    <property type="match status" value="2"/>
</dbReference>
<dbReference type="Gene3D" id="2.60.390.10">
    <property type="entry name" value="Beta-galactosidase, domain 3"/>
    <property type="match status" value="1"/>
</dbReference>
<evidence type="ECO:0000256" key="1">
    <source>
        <dbReference type="ARBA" id="ARBA00022801"/>
    </source>
</evidence>
<dbReference type="InterPro" id="IPR018954">
    <property type="entry name" value="Betagal_dom2"/>
</dbReference>
<evidence type="ECO:0000259" key="3">
    <source>
        <dbReference type="SMART" id="SM01029"/>
    </source>
</evidence>
<gene>
    <name evidence="4" type="ORF">V5O48_005486</name>
</gene>
<dbReference type="Gene3D" id="2.102.20.10">
    <property type="entry name" value="Beta-galactosidase, domain 2"/>
    <property type="match status" value="1"/>
</dbReference>
<dbReference type="InterPro" id="IPR008979">
    <property type="entry name" value="Galactose-bd-like_sf"/>
</dbReference>
<dbReference type="SMART" id="SM01029">
    <property type="entry name" value="BetaGal_dom2"/>
    <property type="match status" value="1"/>
</dbReference>
<comment type="caution">
    <text evidence="4">The sequence shown here is derived from an EMBL/GenBank/DDBJ whole genome shotgun (WGS) entry which is preliminary data.</text>
</comment>
<protein>
    <recommendedName>
        <fullName evidence="3">Beta-galactosidase domain-containing protein</fullName>
    </recommendedName>
</protein>
<dbReference type="SUPFAM" id="SSF49785">
    <property type="entry name" value="Galactose-binding domain-like"/>
    <property type="match status" value="2"/>
</dbReference>
<dbReference type="InterPro" id="IPR036833">
    <property type="entry name" value="BetaGal_dom3_sf"/>
</dbReference>
<dbReference type="Gene3D" id="2.60.120.260">
    <property type="entry name" value="Galactose-binding domain-like"/>
    <property type="match status" value="2"/>
</dbReference>
<dbReference type="Pfam" id="PF10435">
    <property type="entry name" value="BetaGal_dom2"/>
    <property type="match status" value="1"/>
</dbReference>
<keyword evidence="1" id="KW-0378">Hydrolase</keyword>
<dbReference type="Proteomes" id="UP001465976">
    <property type="component" value="Unassembled WGS sequence"/>
</dbReference>
<dbReference type="InterPro" id="IPR025300">
    <property type="entry name" value="BetaGal_jelly_roll_dom"/>
</dbReference>
<proteinExistence type="predicted"/>
<accession>A0ABR3FM80</accession>
<evidence type="ECO:0000313" key="5">
    <source>
        <dbReference type="Proteomes" id="UP001465976"/>
    </source>
</evidence>
<evidence type="ECO:0000256" key="2">
    <source>
        <dbReference type="ARBA" id="ARBA00023295"/>
    </source>
</evidence>
<organism evidence="4 5">
    <name type="scientific">Marasmius crinis-equi</name>
    <dbReference type="NCBI Taxonomy" id="585013"/>
    <lineage>
        <taxon>Eukaryota</taxon>
        <taxon>Fungi</taxon>
        <taxon>Dikarya</taxon>
        <taxon>Basidiomycota</taxon>
        <taxon>Agaricomycotina</taxon>
        <taxon>Agaricomycetes</taxon>
        <taxon>Agaricomycetidae</taxon>
        <taxon>Agaricales</taxon>
        <taxon>Marasmiineae</taxon>
        <taxon>Marasmiaceae</taxon>
        <taxon>Marasmius</taxon>
    </lineage>
</organism>
<dbReference type="InterPro" id="IPR025972">
    <property type="entry name" value="BetaGal_dom3"/>
</dbReference>